<accession>A0A034VJZ4</accession>
<sequence>MNRIILLGLILVVYFSMVHGEKSLKTDGRQSYNSHNTDLQFEARTRKYHHHHKLWYLWGWHALAIAYWVKVKLIVVGFFVGSAIFVALRYAWPHKCSTGIVHDSPTIVYDHPPPAFANDHVPYSFDHSPQFDHSFSNSDSVDPYSAYAGSYSQDITATAEVVPPTAADTHRVGRRSVNYSTRVKRQQSQSEYLGKTEDRIAELMFDFLGLDSMACRRRFICEMEFRSRLNPLSGMAFRILGRGFFEKYMNARNKLGRAKSFTECSAVNPECKFIERNSSDPVSPEDPEESSGATATQDENEIIGSSEESQVNNPSVNVEIQNEGNLQAERRYIKFLRHSNLDGSKNIETRRGLN</sequence>
<protein>
    <submittedName>
        <fullName evidence="4">Uncharacterized protein</fullName>
    </submittedName>
</protein>
<organism evidence="4">
    <name type="scientific">Bactrocera dorsalis</name>
    <name type="common">Oriental fruit fly</name>
    <name type="synonym">Dacus dorsalis</name>
    <dbReference type="NCBI Taxonomy" id="27457"/>
    <lineage>
        <taxon>Eukaryota</taxon>
        <taxon>Metazoa</taxon>
        <taxon>Ecdysozoa</taxon>
        <taxon>Arthropoda</taxon>
        <taxon>Hexapoda</taxon>
        <taxon>Insecta</taxon>
        <taxon>Pterygota</taxon>
        <taxon>Neoptera</taxon>
        <taxon>Endopterygota</taxon>
        <taxon>Diptera</taxon>
        <taxon>Brachycera</taxon>
        <taxon>Muscomorpha</taxon>
        <taxon>Tephritoidea</taxon>
        <taxon>Tephritidae</taxon>
        <taxon>Bactrocera</taxon>
        <taxon>Bactrocera</taxon>
    </lineage>
</organism>
<proteinExistence type="predicted"/>
<feature type="compositionally biased region" description="Polar residues" evidence="1">
    <location>
        <begin position="306"/>
        <end position="323"/>
    </location>
</feature>
<reference evidence="4" key="1">
    <citation type="journal article" date="2014" name="BMC Genomics">
        <title>Characterizing the developmental transcriptome of the oriental fruit fly, Bactrocera dorsalis (Diptera: Tephritidae) through comparative genomic analysis with Drosophila melanogaster utilizing modENCODE datasets.</title>
        <authorList>
            <person name="Geib S.M."/>
            <person name="Calla B."/>
            <person name="Hall B."/>
            <person name="Hou S."/>
            <person name="Manoukis N.C."/>
        </authorList>
    </citation>
    <scope>NUCLEOTIDE SEQUENCE</scope>
    <source>
        <strain evidence="4">Punador</strain>
    </source>
</reference>
<evidence type="ECO:0000256" key="2">
    <source>
        <dbReference type="SAM" id="Phobius"/>
    </source>
</evidence>
<feature type="transmembrane region" description="Helical" evidence="2">
    <location>
        <begin position="65"/>
        <end position="88"/>
    </location>
</feature>
<feature type="region of interest" description="Disordered" evidence="1">
    <location>
        <begin position="275"/>
        <end position="323"/>
    </location>
</feature>
<dbReference type="AlphaFoldDB" id="A0A034VJZ4"/>
<keyword evidence="2" id="KW-0472">Membrane</keyword>
<name>A0A034VJZ4_BACDO</name>
<evidence type="ECO:0000313" key="4">
    <source>
        <dbReference type="EMBL" id="JAC43611.1"/>
    </source>
</evidence>
<feature type="signal peptide" evidence="3">
    <location>
        <begin position="1"/>
        <end position="20"/>
    </location>
</feature>
<dbReference type="EMBL" id="GAKP01015341">
    <property type="protein sequence ID" value="JAC43611.1"/>
    <property type="molecule type" value="Transcribed_RNA"/>
</dbReference>
<dbReference type="GeneID" id="105230690"/>
<dbReference type="RefSeq" id="XP_011209939.2">
    <property type="nucleotide sequence ID" value="XM_011211637.4"/>
</dbReference>
<keyword evidence="3" id="KW-0732">Signal</keyword>
<evidence type="ECO:0000256" key="1">
    <source>
        <dbReference type="SAM" id="MobiDB-lite"/>
    </source>
</evidence>
<feature type="chain" id="PRO_5044537466" evidence="3">
    <location>
        <begin position="21"/>
        <end position="354"/>
    </location>
</feature>
<dbReference type="OrthoDB" id="7737307at2759"/>
<dbReference type="KEGG" id="bdr:105230690"/>
<keyword evidence="2" id="KW-0812">Transmembrane</keyword>
<keyword evidence="2" id="KW-1133">Transmembrane helix</keyword>
<evidence type="ECO:0000256" key="3">
    <source>
        <dbReference type="SAM" id="SignalP"/>
    </source>
</evidence>